<dbReference type="Proteomes" id="UP000696294">
    <property type="component" value="Unassembled WGS sequence"/>
</dbReference>
<proteinExistence type="inferred from homology"/>
<reference evidence="3 4" key="1">
    <citation type="submission" date="2020-03" db="EMBL/GenBank/DDBJ databases">
        <title>WGS of actinomycetes isolated from Thailand.</title>
        <authorList>
            <person name="Thawai C."/>
        </authorList>
    </citation>
    <scope>NUCLEOTIDE SEQUENCE [LARGE SCALE GENOMIC DNA]</scope>
    <source>
        <strain evidence="3 4">FMUSA5-5</strain>
    </source>
</reference>
<dbReference type="PANTHER" id="PTHR44196">
    <property type="entry name" value="DEHYDROGENASE/REDUCTASE SDR FAMILY MEMBER 7B"/>
    <property type="match status" value="1"/>
</dbReference>
<comment type="similarity">
    <text evidence="1">Belongs to the short-chain dehydrogenases/reductases (SDR) family.</text>
</comment>
<evidence type="ECO:0000256" key="2">
    <source>
        <dbReference type="ARBA" id="ARBA00023002"/>
    </source>
</evidence>
<protein>
    <submittedName>
        <fullName evidence="3">SDR family NAD(P)-dependent oxidoreductase</fullName>
    </submittedName>
</protein>
<evidence type="ECO:0000313" key="4">
    <source>
        <dbReference type="Proteomes" id="UP000696294"/>
    </source>
</evidence>
<evidence type="ECO:0000256" key="1">
    <source>
        <dbReference type="ARBA" id="ARBA00006484"/>
    </source>
</evidence>
<organism evidence="3 4">
    <name type="scientific">Nonomuraea composti</name>
    <dbReference type="NCBI Taxonomy" id="2720023"/>
    <lineage>
        <taxon>Bacteria</taxon>
        <taxon>Bacillati</taxon>
        <taxon>Actinomycetota</taxon>
        <taxon>Actinomycetes</taxon>
        <taxon>Streptosporangiales</taxon>
        <taxon>Streptosporangiaceae</taxon>
        <taxon>Nonomuraea</taxon>
    </lineage>
</organism>
<dbReference type="EMBL" id="JAATEP010000003">
    <property type="protein sequence ID" value="NJP88909.1"/>
    <property type="molecule type" value="Genomic_DNA"/>
</dbReference>
<dbReference type="RefSeq" id="WP_168007454.1">
    <property type="nucleotide sequence ID" value="NZ_JAATEP010000003.1"/>
</dbReference>
<comment type="caution">
    <text evidence="3">The sequence shown here is derived from an EMBL/GenBank/DDBJ whole genome shotgun (WGS) entry which is preliminary data.</text>
</comment>
<dbReference type="InterPro" id="IPR036291">
    <property type="entry name" value="NAD(P)-bd_dom_sf"/>
</dbReference>
<keyword evidence="2" id="KW-0560">Oxidoreductase</keyword>
<keyword evidence="4" id="KW-1185">Reference proteome</keyword>
<dbReference type="PANTHER" id="PTHR44196:SF1">
    <property type="entry name" value="DEHYDROGENASE_REDUCTASE SDR FAMILY MEMBER 7B"/>
    <property type="match status" value="1"/>
</dbReference>
<gene>
    <name evidence="3" type="ORF">HCN51_05465</name>
</gene>
<accession>A0ABX1AZS3</accession>
<evidence type="ECO:0000313" key="3">
    <source>
        <dbReference type="EMBL" id="NJP88909.1"/>
    </source>
</evidence>
<dbReference type="Gene3D" id="3.40.50.720">
    <property type="entry name" value="NAD(P)-binding Rossmann-like Domain"/>
    <property type="match status" value="1"/>
</dbReference>
<sequence>MGNVLVTGATGGIGTALVSALTQAGHQVTAVGRDIGRLDVPGIEADLAAPETLAAAVGPLDDVQALVHCAGISPVVAVADADPETWRRTMAVNVTSAAELVRLALPALRRSRGHVIFVNASPGLTGVARWSGFVGSKAALRELADSLREEEAAHGVRVTTVHPAATATDLLGEVRSAFGRPYDPAVCIRPESLAAMIVWLLDAPPDAYACDLSVLPSPR</sequence>
<dbReference type="PRINTS" id="PR00081">
    <property type="entry name" value="GDHRDH"/>
</dbReference>
<dbReference type="InterPro" id="IPR002347">
    <property type="entry name" value="SDR_fam"/>
</dbReference>
<name>A0ABX1AZS3_9ACTN</name>
<dbReference type="SUPFAM" id="SSF51735">
    <property type="entry name" value="NAD(P)-binding Rossmann-fold domains"/>
    <property type="match status" value="1"/>
</dbReference>
<dbReference type="Pfam" id="PF00106">
    <property type="entry name" value="adh_short"/>
    <property type="match status" value="1"/>
</dbReference>